<feature type="domain" description="Ketosynthase family 3 (KS3)" evidence="5">
    <location>
        <begin position="4"/>
        <end position="399"/>
    </location>
</feature>
<accession>A0A0J7Z000</accession>
<dbReference type="GO" id="GO:0006633">
    <property type="term" value="P:fatty acid biosynthetic process"/>
    <property type="evidence" value="ECO:0007669"/>
    <property type="project" value="InterPro"/>
</dbReference>
<dbReference type="InterPro" id="IPR014031">
    <property type="entry name" value="Ketoacyl_synth_C"/>
</dbReference>
<organism evidence="6 7">
    <name type="scientific">Streptomyces viridochromogenes</name>
    <dbReference type="NCBI Taxonomy" id="1938"/>
    <lineage>
        <taxon>Bacteria</taxon>
        <taxon>Bacillati</taxon>
        <taxon>Actinomycetota</taxon>
        <taxon>Actinomycetes</taxon>
        <taxon>Kitasatosporales</taxon>
        <taxon>Streptomycetaceae</taxon>
        <taxon>Streptomyces</taxon>
    </lineage>
</organism>
<dbReference type="InterPro" id="IPR020841">
    <property type="entry name" value="PKS_Beta-ketoAc_synthase_dom"/>
</dbReference>
<dbReference type="RefSeq" id="WP_048585794.1">
    <property type="nucleotide sequence ID" value="NZ_LFNT01000067.1"/>
</dbReference>
<dbReference type="OrthoDB" id="9808669at2"/>
<dbReference type="GO" id="GO:0004315">
    <property type="term" value="F:3-oxoacyl-[acyl-carrier-protein] synthase activity"/>
    <property type="evidence" value="ECO:0007669"/>
    <property type="project" value="InterPro"/>
</dbReference>
<dbReference type="AlphaFoldDB" id="A0A0J7Z000"/>
<keyword evidence="2 4" id="KW-0808">Transferase</keyword>
<reference evidence="6 7" key="1">
    <citation type="submission" date="2015-06" db="EMBL/GenBank/DDBJ databases">
        <authorList>
            <person name="Ju K.-S."/>
            <person name="Doroghazi J.R."/>
            <person name="Metcalf W.W."/>
        </authorList>
    </citation>
    <scope>NUCLEOTIDE SEQUENCE [LARGE SCALE GENOMIC DNA]</scope>
    <source>
        <strain evidence="6 7">NRRL 3414</strain>
    </source>
</reference>
<dbReference type="Gene3D" id="3.40.47.10">
    <property type="match status" value="1"/>
</dbReference>
<proteinExistence type="inferred from homology"/>
<evidence type="ECO:0000256" key="1">
    <source>
        <dbReference type="ARBA" id="ARBA00008467"/>
    </source>
</evidence>
<dbReference type="Pfam" id="PF02801">
    <property type="entry name" value="Ketoacyl-synt_C"/>
    <property type="match status" value="1"/>
</dbReference>
<dbReference type="PATRIC" id="fig|1938.3.peg.8092"/>
<evidence type="ECO:0000256" key="2">
    <source>
        <dbReference type="ARBA" id="ARBA00022679"/>
    </source>
</evidence>
<dbReference type="CDD" id="cd00834">
    <property type="entry name" value="KAS_I_II"/>
    <property type="match status" value="1"/>
</dbReference>
<dbReference type="EMBL" id="LFNT01000067">
    <property type="protein sequence ID" value="KMS68977.1"/>
    <property type="molecule type" value="Genomic_DNA"/>
</dbReference>
<gene>
    <name evidence="6" type="ORF">ACM01_36905</name>
</gene>
<dbReference type="Pfam" id="PF00109">
    <property type="entry name" value="ketoacyl-synt"/>
    <property type="match status" value="1"/>
</dbReference>
<dbReference type="PROSITE" id="PS00606">
    <property type="entry name" value="KS3_1"/>
    <property type="match status" value="1"/>
</dbReference>
<dbReference type="Proteomes" id="UP000037432">
    <property type="component" value="Unassembled WGS sequence"/>
</dbReference>
<dbReference type="PROSITE" id="PS52004">
    <property type="entry name" value="KS3_2"/>
    <property type="match status" value="1"/>
</dbReference>
<dbReference type="InterPro" id="IPR014030">
    <property type="entry name" value="Ketoacyl_synth_N"/>
</dbReference>
<sequence length="405" mass="41194">MTGRPAVAVTGLGVRSAAGASPAALWESLVRRRSATSLHAFDDEGTVVYPASAMTAFDPAGYLAPKEVRRTDRSVQLAVCAAVDAVADAGGLHVDPGRRAVVTGTGYGGVISQENGIGQPDVLYAPRLMHNAGAYWISAGLGIAGPSLTVSTACASGTHAVGEAMQMIRAGCADVVVAGGHDSPLTPTTALAFGRAGAMVTECEDPASASRPFDVERRGFVLAEGAAFMVLERLDLARARGARVYATLTGYGRTSDAHHLTAPHPDGAGARACMEQALADAGTTADAVTHVNAHGTGTELNDLAEAQAISAVFGPRAVPVTAPKAVTGHGLGLAGALEAVITAWSVREGLAPPTAHLTRLDPRCELDMVVGEPRKIPDGPVISNSFAFGGHNACIVFDSPHGCGA</sequence>
<name>A0A0J7Z000_STRVR</name>
<comment type="similarity">
    <text evidence="1 4">Belongs to the thiolase-like superfamily. Beta-ketoacyl-ACP synthases family.</text>
</comment>
<dbReference type="InterPro" id="IPR000794">
    <property type="entry name" value="Beta-ketoacyl_synthase"/>
</dbReference>
<evidence type="ECO:0000313" key="7">
    <source>
        <dbReference type="Proteomes" id="UP000037432"/>
    </source>
</evidence>
<dbReference type="PANTHER" id="PTHR11712:SF347">
    <property type="entry name" value="BETA KETOACYL-ACYL CARRIER PROTEIN SYNTHASE"/>
    <property type="match status" value="1"/>
</dbReference>
<dbReference type="InterPro" id="IPR018201">
    <property type="entry name" value="Ketoacyl_synth_AS"/>
</dbReference>
<evidence type="ECO:0000313" key="6">
    <source>
        <dbReference type="EMBL" id="KMS68977.1"/>
    </source>
</evidence>
<evidence type="ECO:0000256" key="3">
    <source>
        <dbReference type="ARBA" id="ARBA00023315"/>
    </source>
</evidence>
<dbReference type="SMART" id="SM00825">
    <property type="entry name" value="PKS_KS"/>
    <property type="match status" value="1"/>
</dbReference>
<evidence type="ECO:0000259" key="5">
    <source>
        <dbReference type="PROSITE" id="PS52004"/>
    </source>
</evidence>
<evidence type="ECO:0000256" key="4">
    <source>
        <dbReference type="RuleBase" id="RU003694"/>
    </source>
</evidence>
<dbReference type="InterPro" id="IPR016039">
    <property type="entry name" value="Thiolase-like"/>
</dbReference>
<comment type="caution">
    <text evidence="6">The sequence shown here is derived from an EMBL/GenBank/DDBJ whole genome shotgun (WGS) entry which is preliminary data.</text>
</comment>
<protein>
    <submittedName>
        <fullName evidence="6">Beta-ketoacyl-ACP synthase</fullName>
    </submittedName>
</protein>
<dbReference type="SUPFAM" id="SSF53901">
    <property type="entry name" value="Thiolase-like"/>
    <property type="match status" value="2"/>
</dbReference>
<keyword evidence="3" id="KW-0012">Acyltransferase</keyword>
<dbReference type="PANTHER" id="PTHR11712">
    <property type="entry name" value="POLYKETIDE SYNTHASE-RELATED"/>
    <property type="match status" value="1"/>
</dbReference>